<dbReference type="SUPFAM" id="SSF47113">
    <property type="entry name" value="Histone-fold"/>
    <property type="match status" value="1"/>
</dbReference>
<name>A0A3Q2NZN1_FUNHE</name>
<dbReference type="Ensembl" id="ENSFHET00000008346.1">
    <property type="protein sequence ID" value="ENSFHEP00000004730.1"/>
    <property type="gene ID" value="ENSFHEG00000005649.1"/>
</dbReference>
<feature type="signal peptide" evidence="6">
    <location>
        <begin position="1"/>
        <end position="25"/>
    </location>
</feature>
<evidence type="ECO:0000256" key="1">
    <source>
        <dbReference type="ARBA" id="ARBA00004123"/>
    </source>
</evidence>
<sequence>MHAILLKFLMSCSFFSRLFNSMCLCSREDDDINDVAFMAGVNLGEENARIMTTMVGSVVQSCQDQLFLSPHPLLSRILQKGLALGITEVGPEVVAVVSHATQERLRKLMEKLTMMAQHRKVFLTEDQWHVKVSDVRPQLRFLEETEILRKKRKDALERERFLRLAKVNGFKYLFCSFKLRIFFGKTLSCQKLFLGRKLSQIPHTGIKEQM</sequence>
<dbReference type="InterPro" id="IPR045144">
    <property type="entry name" value="TAF4"/>
</dbReference>
<protein>
    <submittedName>
        <fullName evidence="8">Transcription initiation factor TFIID subunit 4-like</fullName>
    </submittedName>
</protein>
<reference evidence="8" key="2">
    <citation type="submission" date="2025-09" db="UniProtKB">
        <authorList>
            <consortium name="Ensembl"/>
        </authorList>
    </citation>
    <scope>IDENTIFICATION</scope>
</reference>
<dbReference type="InterPro" id="IPR009072">
    <property type="entry name" value="Histone-fold"/>
</dbReference>
<evidence type="ECO:0000256" key="5">
    <source>
        <dbReference type="ARBA" id="ARBA00023242"/>
    </source>
</evidence>
<reference evidence="8" key="1">
    <citation type="submission" date="2025-08" db="UniProtKB">
        <authorList>
            <consortium name="Ensembl"/>
        </authorList>
    </citation>
    <scope>IDENTIFICATION</scope>
</reference>
<dbReference type="GeneTree" id="ENSGT00390000011620"/>
<dbReference type="GO" id="GO:0005669">
    <property type="term" value="C:transcription factor TFIID complex"/>
    <property type="evidence" value="ECO:0007669"/>
    <property type="project" value="InterPro"/>
</dbReference>
<dbReference type="GO" id="GO:0006367">
    <property type="term" value="P:transcription initiation at RNA polymerase II promoter"/>
    <property type="evidence" value="ECO:0007669"/>
    <property type="project" value="TreeGrafter"/>
</dbReference>
<feature type="domain" description="Transcription initiation factor TFIID component TAF4 C-terminal" evidence="7">
    <location>
        <begin position="32"/>
        <end position="166"/>
    </location>
</feature>
<evidence type="ECO:0000259" key="7">
    <source>
        <dbReference type="Pfam" id="PF05236"/>
    </source>
</evidence>
<dbReference type="GO" id="GO:0016251">
    <property type="term" value="F:RNA polymerase II general transcription initiation factor activity"/>
    <property type="evidence" value="ECO:0007669"/>
    <property type="project" value="TreeGrafter"/>
</dbReference>
<dbReference type="GO" id="GO:0046982">
    <property type="term" value="F:protein heterodimerization activity"/>
    <property type="evidence" value="ECO:0007669"/>
    <property type="project" value="InterPro"/>
</dbReference>
<accession>A0A3Q2NZN1</accession>
<dbReference type="Gene3D" id="1.10.20.10">
    <property type="entry name" value="Histone, subunit A"/>
    <property type="match status" value="1"/>
</dbReference>
<keyword evidence="3" id="KW-0805">Transcription regulation</keyword>
<dbReference type="STRING" id="8078.ENSFHEP00000004730"/>
<dbReference type="PANTHER" id="PTHR15138:SF22">
    <property type="entry name" value="TAFH DOMAIN-CONTAINING PROTEIN"/>
    <property type="match status" value="1"/>
</dbReference>
<feature type="chain" id="PRO_5018678601" evidence="6">
    <location>
        <begin position="26"/>
        <end position="210"/>
    </location>
</feature>
<dbReference type="Proteomes" id="UP000265000">
    <property type="component" value="Unplaced"/>
</dbReference>
<evidence type="ECO:0000313" key="9">
    <source>
        <dbReference type="Proteomes" id="UP000265000"/>
    </source>
</evidence>
<proteinExistence type="inferred from homology"/>
<dbReference type="InterPro" id="IPR007900">
    <property type="entry name" value="TAF4_C"/>
</dbReference>
<evidence type="ECO:0000256" key="4">
    <source>
        <dbReference type="ARBA" id="ARBA00023163"/>
    </source>
</evidence>
<dbReference type="CDD" id="cd08045">
    <property type="entry name" value="HFD_TAF4"/>
    <property type="match status" value="1"/>
</dbReference>
<keyword evidence="5" id="KW-0539">Nucleus</keyword>
<dbReference type="Pfam" id="PF05236">
    <property type="entry name" value="TAF4"/>
    <property type="match status" value="1"/>
</dbReference>
<comment type="similarity">
    <text evidence="2">Belongs to the TAF4 family.</text>
</comment>
<comment type="subcellular location">
    <subcellularLocation>
        <location evidence="1">Nucleus</location>
    </subcellularLocation>
</comment>
<dbReference type="PANTHER" id="PTHR15138">
    <property type="entry name" value="TRANSCRIPTION INITIATION FACTOR TFIID SUBUNIT 4"/>
    <property type="match status" value="1"/>
</dbReference>
<evidence type="ECO:0000256" key="6">
    <source>
        <dbReference type="SAM" id="SignalP"/>
    </source>
</evidence>
<keyword evidence="9" id="KW-1185">Reference proteome</keyword>
<dbReference type="GO" id="GO:0003677">
    <property type="term" value="F:DNA binding"/>
    <property type="evidence" value="ECO:0007669"/>
    <property type="project" value="TreeGrafter"/>
</dbReference>
<evidence type="ECO:0000313" key="8">
    <source>
        <dbReference type="Ensembl" id="ENSFHEP00000004730.1"/>
    </source>
</evidence>
<dbReference type="FunFam" id="1.10.20.10:FF:000015">
    <property type="entry name" value="Transcription initiation factor TFIID subunit 4B"/>
    <property type="match status" value="1"/>
</dbReference>
<keyword evidence="4" id="KW-0804">Transcription</keyword>
<evidence type="ECO:0000256" key="3">
    <source>
        <dbReference type="ARBA" id="ARBA00023015"/>
    </source>
</evidence>
<keyword evidence="6" id="KW-0732">Signal</keyword>
<dbReference type="AlphaFoldDB" id="A0A3Q2NZN1"/>
<organism evidence="8 9">
    <name type="scientific">Fundulus heteroclitus</name>
    <name type="common">Killifish</name>
    <name type="synonym">Mummichog</name>
    <dbReference type="NCBI Taxonomy" id="8078"/>
    <lineage>
        <taxon>Eukaryota</taxon>
        <taxon>Metazoa</taxon>
        <taxon>Chordata</taxon>
        <taxon>Craniata</taxon>
        <taxon>Vertebrata</taxon>
        <taxon>Euteleostomi</taxon>
        <taxon>Actinopterygii</taxon>
        <taxon>Neopterygii</taxon>
        <taxon>Teleostei</taxon>
        <taxon>Neoteleostei</taxon>
        <taxon>Acanthomorphata</taxon>
        <taxon>Ovalentaria</taxon>
        <taxon>Atherinomorphae</taxon>
        <taxon>Cyprinodontiformes</taxon>
        <taxon>Fundulidae</taxon>
        <taxon>Fundulus</taxon>
    </lineage>
</organism>
<evidence type="ECO:0000256" key="2">
    <source>
        <dbReference type="ARBA" id="ARBA00006178"/>
    </source>
</evidence>